<evidence type="ECO:0000313" key="3">
    <source>
        <dbReference type="EMBL" id="MBE1559725.1"/>
    </source>
</evidence>
<dbReference type="EMBL" id="JADBEF010000001">
    <property type="protein sequence ID" value="MBE1559725.1"/>
    <property type="molecule type" value="Genomic_DNA"/>
</dbReference>
<organism evidence="3 4">
    <name type="scientific">Nonomuraea africana</name>
    <dbReference type="NCBI Taxonomy" id="46171"/>
    <lineage>
        <taxon>Bacteria</taxon>
        <taxon>Bacillati</taxon>
        <taxon>Actinomycetota</taxon>
        <taxon>Actinomycetes</taxon>
        <taxon>Streptosporangiales</taxon>
        <taxon>Streptosporangiaceae</taxon>
        <taxon>Nonomuraea</taxon>
    </lineage>
</organism>
<evidence type="ECO:0000313" key="4">
    <source>
        <dbReference type="Proteomes" id="UP000661607"/>
    </source>
</evidence>
<dbReference type="InterPro" id="IPR036526">
    <property type="entry name" value="C-N_Hydrolase_sf"/>
</dbReference>
<dbReference type="PROSITE" id="PS50263">
    <property type="entry name" value="CN_HYDROLASE"/>
    <property type="match status" value="1"/>
</dbReference>
<dbReference type="PANTHER" id="PTHR43674">
    <property type="entry name" value="NITRILASE C965.09-RELATED"/>
    <property type="match status" value="1"/>
</dbReference>
<evidence type="ECO:0000256" key="1">
    <source>
        <dbReference type="ARBA" id="ARBA00022801"/>
    </source>
</evidence>
<keyword evidence="4" id="KW-1185">Reference proteome</keyword>
<dbReference type="Pfam" id="PF00795">
    <property type="entry name" value="CN_hydrolase"/>
    <property type="match status" value="1"/>
</dbReference>
<gene>
    <name evidence="3" type="ORF">H4W81_002504</name>
</gene>
<comment type="caution">
    <text evidence="3">The sequence shown here is derived from an EMBL/GenBank/DDBJ whole genome shotgun (WGS) entry which is preliminary data.</text>
</comment>
<evidence type="ECO:0000259" key="2">
    <source>
        <dbReference type="PROSITE" id="PS50263"/>
    </source>
</evidence>
<dbReference type="Gene3D" id="3.60.110.10">
    <property type="entry name" value="Carbon-nitrogen hydrolase"/>
    <property type="match status" value="1"/>
</dbReference>
<dbReference type="RefSeq" id="WP_192774953.1">
    <property type="nucleotide sequence ID" value="NZ_BAAASY010000005.1"/>
</dbReference>
<dbReference type="Proteomes" id="UP000661607">
    <property type="component" value="Unassembled WGS sequence"/>
</dbReference>
<dbReference type="SUPFAM" id="SSF56317">
    <property type="entry name" value="Carbon-nitrogen hydrolase"/>
    <property type="match status" value="1"/>
</dbReference>
<protein>
    <submittedName>
        <fullName evidence="3">Amidohydrolase</fullName>
    </submittedName>
</protein>
<dbReference type="InterPro" id="IPR050345">
    <property type="entry name" value="Aliph_Amidase/BUP"/>
</dbReference>
<proteinExistence type="predicted"/>
<sequence>MPSESLVVAVAQTSAEPGDVRANARSAADLVHTAAESGAALLLFPQLSLVGYDLSLFADPSCWVSDNDPRLDIVRHAVQERGVTTVVGAPYRRPDGTSWIASLVIRPDAEIHAHGKRNLHGLERDLFQPADKGPLLDIDGWQVALALCLDAGMPAHAADAAHDGAEVYAASALYTREEARRMDIHFAARAMDHRMFAVVANHAGTGPGWESCGGSGAWHPDGRRLYQAGTESGLFTTTLPRNELQTLRDKDALAGYPRGAVRR</sequence>
<name>A0ABR9KD41_9ACTN</name>
<dbReference type="CDD" id="cd07197">
    <property type="entry name" value="nitrilase"/>
    <property type="match status" value="1"/>
</dbReference>
<dbReference type="InterPro" id="IPR003010">
    <property type="entry name" value="C-N_Hydrolase"/>
</dbReference>
<accession>A0ABR9KD41</accession>
<feature type="domain" description="CN hydrolase" evidence="2">
    <location>
        <begin position="6"/>
        <end position="241"/>
    </location>
</feature>
<dbReference type="PANTHER" id="PTHR43674:SF2">
    <property type="entry name" value="BETA-UREIDOPROPIONASE"/>
    <property type="match status" value="1"/>
</dbReference>
<reference evidence="3 4" key="1">
    <citation type="submission" date="2020-10" db="EMBL/GenBank/DDBJ databases">
        <title>Sequencing the genomes of 1000 actinobacteria strains.</title>
        <authorList>
            <person name="Klenk H.-P."/>
        </authorList>
    </citation>
    <scope>NUCLEOTIDE SEQUENCE [LARGE SCALE GENOMIC DNA]</scope>
    <source>
        <strain evidence="3 4">DSM 43748</strain>
    </source>
</reference>
<keyword evidence="1" id="KW-0378">Hydrolase</keyword>